<sequence>MGRKSPHGFTTQAEYMKWYYQTNKEVISQKRKKYRQENREKMLESERAWYRANYKPKKRNPSTYTYKYVYKVKDDDVVEFLGVEKAAEQLFVCVHTIRNSVRLRRGYCKSLDCYLLISKDKLSKGLVLSKVRDNLAS</sequence>
<accession>A0AC61D652</accession>
<name>A0AC61D652_9FIRM</name>
<evidence type="ECO:0000313" key="2">
    <source>
        <dbReference type="Proteomes" id="UP000224460"/>
    </source>
</evidence>
<reference evidence="1" key="1">
    <citation type="submission" date="2017-10" db="EMBL/GenBank/DDBJ databases">
        <title>Genome sequence of cellulolytic Lachnospiraceae bacterium XHS1971 isolated from hotspring sediment.</title>
        <authorList>
            <person name="Vasudevan G."/>
            <person name="Joshi A.J."/>
            <person name="Hivarkar S."/>
            <person name="Lanjekar V.B."/>
            <person name="Dhakephalkar P.K."/>
            <person name="Dagar S."/>
        </authorList>
    </citation>
    <scope>NUCLEOTIDE SEQUENCE</scope>
    <source>
        <strain evidence="1">XHS1971</strain>
    </source>
</reference>
<comment type="caution">
    <text evidence="1">The sequence shown here is derived from an EMBL/GenBank/DDBJ whole genome shotgun (WGS) entry which is preliminary data.</text>
</comment>
<dbReference type="EMBL" id="PEDL01000047">
    <property type="protein sequence ID" value="PHV69189.1"/>
    <property type="molecule type" value="Genomic_DNA"/>
</dbReference>
<organism evidence="1 2">
    <name type="scientific">Sporanaerobium hydrogeniformans</name>
    <dbReference type="NCBI Taxonomy" id="3072179"/>
    <lineage>
        <taxon>Bacteria</taxon>
        <taxon>Bacillati</taxon>
        <taxon>Bacillota</taxon>
        <taxon>Clostridia</taxon>
        <taxon>Lachnospirales</taxon>
        <taxon>Lachnospiraceae</taxon>
        <taxon>Sporanaerobium</taxon>
    </lineage>
</organism>
<dbReference type="Proteomes" id="UP000224460">
    <property type="component" value="Unassembled WGS sequence"/>
</dbReference>
<proteinExistence type="predicted"/>
<protein>
    <submittedName>
        <fullName evidence="1">Uncharacterized protein</fullName>
    </submittedName>
</protein>
<evidence type="ECO:0000313" key="1">
    <source>
        <dbReference type="EMBL" id="PHV69189.1"/>
    </source>
</evidence>
<gene>
    <name evidence="1" type="ORF">CS063_17205</name>
</gene>
<keyword evidence="2" id="KW-1185">Reference proteome</keyword>